<evidence type="ECO:0000256" key="2">
    <source>
        <dbReference type="ARBA" id="ARBA00030602"/>
    </source>
</evidence>
<dbReference type="InterPro" id="IPR045038">
    <property type="entry name" value="AIG2-like"/>
</dbReference>
<keyword evidence="5" id="KW-1185">Reference proteome</keyword>
<dbReference type="Proteomes" id="UP000824988">
    <property type="component" value="Chromosome"/>
</dbReference>
<dbReference type="RefSeq" id="WP_221048573.1">
    <property type="nucleotide sequence ID" value="NZ_AP019782.1"/>
</dbReference>
<dbReference type="GO" id="GO:0016740">
    <property type="term" value="F:transferase activity"/>
    <property type="evidence" value="ECO:0007669"/>
    <property type="project" value="UniProtKB-KW"/>
</dbReference>
<dbReference type="EMBL" id="AP019782">
    <property type="protein sequence ID" value="BBL70661.1"/>
    <property type="molecule type" value="Genomic_DNA"/>
</dbReference>
<dbReference type="CDD" id="cd06661">
    <property type="entry name" value="GGCT_like"/>
    <property type="match status" value="1"/>
</dbReference>
<dbReference type="AlphaFoldDB" id="A0A8D5AHV1"/>
<evidence type="ECO:0000259" key="3">
    <source>
        <dbReference type="Pfam" id="PF06094"/>
    </source>
</evidence>
<keyword evidence="1" id="KW-0808">Transferase</keyword>
<evidence type="ECO:0000256" key="1">
    <source>
        <dbReference type="ARBA" id="ARBA00022679"/>
    </source>
</evidence>
<dbReference type="Pfam" id="PF06094">
    <property type="entry name" value="GGACT"/>
    <property type="match status" value="1"/>
</dbReference>
<name>A0A8D5AHV1_9GAMM</name>
<dbReference type="InterPro" id="IPR013024">
    <property type="entry name" value="GGCT-like"/>
</dbReference>
<sequence length="157" mass="17680">MSPKHASAREMRRPQRKSSVPLFAYGTLLLPEVMRAVTGRQPVGQPARLEGYACRLLRKRPYPGIRPSPGAVTTGLLYWGLDRRAWRRLDAFEDDDCYGKAIVTVLDGASRRHQAVAYAVKAKHYGALSALPWSAEKFRRQRLCVFLAALRRGRLGC</sequence>
<dbReference type="PANTHER" id="PTHR31544:SF2">
    <property type="entry name" value="AIG2-LIKE PROTEIN D"/>
    <property type="match status" value="1"/>
</dbReference>
<dbReference type="KEGG" id="moz:MoryE10_12670"/>
<proteinExistence type="predicted"/>
<dbReference type="PANTHER" id="PTHR31544">
    <property type="entry name" value="AIG2-LIKE PROTEIN D"/>
    <property type="match status" value="1"/>
</dbReference>
<evidence type="ECO:0000313" key="5">
    <source>
        <dbReference type="Proteomes" id="UP000824988"/>
    </source>
</evidence>
<gene>
    <name evidence="4" type="ORF">MoryE10_12670</name>
</gene>
<reference evidence="4" key="1">
    <citation type="submission" date="2019-06" db="EMBL/GenBank/DDBJ databases">
        <title>Complete genome sequence of Methylogaea oryzae strain JCM16910.</title>
        <authorList>
            <person name="Asakawa S."/>
        </authorList>
    </citation>
    <scope>NUCLEOTIDE SEQUENCE</scope>
    <source>
        <strain evidence="4">E10</strain>
    </source>
</reference>
<evidence type="ECO:0000313" key="4">
    <source>
        <dbReference type="EMBL" id="BBL70661.1"/>
    </source>
</evidence>
<protein>
    <recommendedName>
        <fullName evidence="2">Putative gamma-glutamylcyclotransferase</fullName>
    </recommendedName>
</protein>
<dbReference type="InterPro" id="IPR009288">
    <property type="entry name" value="AIG2-like_dom"/>
</dbReference>
<organism evidence="4 5">
    <name type="scientific">Methylogaea oryzae</name>
    <dbReference type="NCBI Taxonomy" id="1295382"/>
    <lineage>
        <taxon>Bacteria</taxon>
        <taxon>Pseudomonadati</taxon>
        <taxon>Pseudomonadota</taxon>
        <taxon>Gammaproteobacteria</taxon>
        <taxon>Methylococcales</taxon>
        <taxon>Methylococcaceae</taxon>
        <taxon>Methylogaea</taxon>
    </lineage>
</organism>
<feature type="domain" description="Gamma-glutamylcyclotransferase AIG2-like" evidence="3">
    <location>
        <begin position="22"/>
        <end position="122"/>
    </location>
</feature>
<accession>A0A8D5AHV1</accession>